<comment type="caution">
    <text evidence="3">The sequence shown here is derived from an EMBL/GenBank/DDBJ whole genome shotgun (WGS) entry which is preliminary data.</text>
</comment>
<sequence>MMKCSKCGHENEENAKYCDSCGKELVNTSKISSNTSNGINLISGSVAILGGFISSIGSYKMTQIKSVSGNSIAESFYSSFGVFGIGFGIFMIAVGIYIISRK</sequence>
<feature type="transmembrane region" description="Helical" evidence="1">
    <location>
        <begin position="76"/>
        <end position="99"/>
    </location>
</feature>
<dbReference type="InterPro" id="IPR026870">
    <property type="entry name" value="Zinc_ribbon_dom"/>
</dbReference>
<accession>A0AAE5H058</accession>
<feature type="transmembrane region" description="Helical" evidence="1">
    <location>
        <begin position="38"/>
        <end position="56"/>
    </location>
</feature>
<proteinExistence type="predicted"/>
<protein>
    <recommendedName>
        <fullName evidence="2">Zinc-ribbon domain-containing protein</fullName>
    </recommendedName>
</protein>
<gene>
    <name evidence="3" type="ORF">BCD95_000351</name>
</gene>
<dbReference type="AlphaFoldDB" id="A0AAE5H058"/>
<keyword evidence="1" id="KW-0472">Membrane</keyword>
<dbReference type="Proteomes" id="UP000822184">
    <property type="component" value="Unassembled WGS sequence"/>
</dbReference>
<dbReference type="EMBL" id="JABTDW010000001">
    <property type="protein sequence ID" value="NSB12092.1"/>
    <property type="molecule type" value="Genomic_DNA"/>
</dbReference>
<evidence type="ECO:0000313" key="3">
    <source>
        <dbReference type="EMBL" id="NSB12092.1"/>
    </source>
</evidence>
<evidence type="ECO:0000259" key="2">
    <source>
        <dbReference type="Pfam" id="PF13240"/>
    </source>
</evidence>
<organism evidence="3 4">
    <name type="scientific">Clostridium beijerinckii</name>
    <name type="common">Clostridium MP</name>
    <dbReference type="NCBI Taxonomy" id="1520"/>
    <lineage>
        <taxon>Bacteria</taxon>
        <taxon>Bacillati</taxon>
        <taxon>Bacillota</taxon>
        <taxon>Clostridia</taxon>
        <taxon>Eubacteriales</taxon>
        <taxon>Clostridiaceae</taxon>
        <taxon>Clostridium</taxon>
    </lineage>
</organism>
<keyword evidence="1" id="KW-1133">Transmembrane helix</keyword>
<name>A0AAE5H058_CLOBE</name>
<dbReference type="RefSeq" id="WP_077855623.1">
    <property type="nucleotide sequence ID" value="NZ_JABTDW010000001.1"/>
</dbReference>
<feature type="domain" description="Zinc-ribbon" evidence="2">
    <location>
        <begin position="3"/>
        <end position="25"/>
    </location>
</feature>
<dbReference type="Pfam" id="PF13240">
    <property type="entry name" value="Zn_Ribbon_1"/>
    <property type="match status" value="1"/>
</dbReference>
<keyword evidence="1" id="KW-0812">Transmembrane</keyword>
<evidence type="ECO:0000256" key="1">
    <source>
        <dbReference type="SAM" id="Phobius"/>
    </source>
</evidence>
<evidence type="ECO:0000313" key="4">
    <source>
        <dbReference type="Proteomes" id="UP000822184"/>
    </source>
</evidence>
<reference evidence="3" key="1">
    <citation type="submission" date="2020-06" db="EMBL/GenBank/DDBJ databases">
        <title>Genomic insights into acetone-butanol-ethanol (ABE) fermentation by sequencing solventogenic clostridia strains.</title>
        <authorList>
            <person name="Brown S."/>
        </authorList>
    </citation>
    <scope>NUCLEOTIDE SEQUENCE</scope>
    <source>
        <strain evidence="3">DJ123</strain>
    </source>
</reference>